<name>A0ABX5R6J0_9GAMM</name>
<sequence>MSNHRLRAWVIAGLLVAMTSAASAEPLLAAIERNPFQQISTQSCDDDRRELIHWQLQGTVRGTDYHSGWVLRPGGEWRKLVMETRLLPHWRVTHISERQVSLQHVNSDRPCSGLLGTVVLSMR</sequence>
<proteinExistence type="predicted"/>
<dbReference type="Proteomes" id="UP000288804">
    <property type="component" value="Chromosome"/>
</dbReference>
<evidence type="ECO:0000313" key="3">
    <source>
        <dbReference type="Proteomes" id="UP000288804"/>
    </source>
</evidence>
<dbReference type="EMBL" id="CP032487">
    <property type="protein sequence ID" value="QAX80790.1"/>
    <property type="molecule type" value="Genomic_DNA"/>
</dbReference>
<gene>
    <name evidence="2" type="ORF">D5F51_21040</name>
</gene>
<feature type="signal peptide" evidence="1">
    <location>
        <begin position="1"/>
        <end position="24"/>
    </location>
</feature>
<evidence type="ECO:0000313" key="2">
    <source>
        <dbReference type="EMBL" id="QAX80790.1"/>
    </source>
</evidence>
<protein>
    <submittedName>
        <fullName evidence="2">Pilus assembly protein PilP</fullName>
    </submittedName>
</protein>
<dbReference type="RefSeq" id="WP_129198844.1">
    <property type="nucleotide sequence ID" value="NZ_CABHXI010000087.1"/>
</dbReference>
<accession>A0ABX5R6J0</accession>
<evidence type="ECO:0000256" key="1">
    <source>
        <dbReference type="SAM" id="SignalP"/>
    </source>
</evidence>
<reference evidence="3" key="1">
    <citation type="submission" date="2018-09" db="EMBL/GenBank/DDBJ databases">
        <title>Yersinia hibernicus sp. nov.</title>
        <authorList>
            <person name="Nguyen S.V."/>
            <person name="Mundanda D.M."/>
            <person name="Anes J."/>
            <person name="Fanning S."/>
        </authorList>
    </citation>
    <scope>NUCLEOTIDE SEQUENCE [LARGE SCALE GENOMIC DNA]</scope>
    <source>
        <strain evidence="3">CFS1934</strain>
    </source>
</reference>
<keyword evidence="3" id="KW-1185">Reference proteome</keyword>
<keyword evidence="1" id="KW-0732">Signal</keyword>
<organism evidence="2 3">
    <name type="scientific">Yersinia hibernica</name>
    <dbReference type="NCBI Taxonomy" id="2339259"/>
    <lineage>
        <taxon>Bacteria</taxon>
        <taxon>Pseudomonadati</taxon>
        <taxon>Pseudomonadota</taxon>
        <taxon>Gammaproteobacteria</taxon>
        <taxon>Enterobacterales</taxon>
        <taxon>Yersiniaceae</taxon>
        <taxon>Yersinia</taxon>
    </lineage>
</organism>
<feature type="chain" id="PRO_5047545305" evidence="1">
    <location>
        <begin position="25"/>
        <end position="123"/>
    </location>
</feature>